<protein>
    <submittedName>
        <fullName evidence="2">Uncharacterized protein</fullName>
    </submittedName>
</protein>
<dbReference type="EMBL" id="RBAH01000017">
    <property type="protein sequence ID" value="RKN78994.1"/>
    <property type="molecule type" value="Genomic_DNA"/>
</dbReference>
<evidence type="ECO:0000313" key="3">
    <source>
        <dbReference type="Proteomes" id="UP000282311"/>
    </source>
</evidence>
<evidence type="ECO:0000256" key="1">
    <source>
        <dbReference type="SAM" id="SignalP"/>
    </source>
</evidence>
<dbReference type="OrthoDB" id="529831at2"/>
<dbReference type="Proteomes" id="UP000282311">
    <property type="component" value="Unassembled WGS sequence"/>
</dbReference>
<accession>A0A3B0C3P2</accession>
<keyword evidence="3" id="KW-1185">Reference proteome</keyword>
<organism evidence="2 3">
    <name type="scientific">Paenibacillus ginsengarvi</name>
    <dbReference type="NCBI Taxonomy" id="400777"/>
    <lineage>
        <taxon>Bacteria</taxon>
        <taxon>Bacillati</taxon>
        <taxon>Bacillota</taxon>
        <taxon>Bacilli</taxon>
        <taxon>Bacillales</taxon>
        <taxon>Paenibacillaceae</taxon>
        <taxon>Paenibacillus</taxon>
    </lineage>
</organism>
<feature type="chain" id="PRO_5017237175" evidence="1">
    <location>
        <begin position="35"/>
        <end position="389"/>
    </location>
</feature>
<reference evidence="2 3" key="1">
    <citation type="journal article" date="2007" name="Int. J. Syst. Evol. Microbiol.">
        <title>Paenibacillus ginsengarvi sp. nov., isolated from soil from ginseng cultivation.</title>
        <authorList>
            <person name="Yoon M.H."/>
            <person name="Ten L.N."/>
            <person name="Im W.T."/>
        </authorList>
    </citation>
    <scope>NUCLEOTIDE SEQUENCE [LARGE SCALE GENOMIC DNA]</scope>
    <source>
        <strain evidence="2 3">KCTC 13059</strain>
    </source>
</reference>
<sequence>MRRIHNVFHLWTALAVRLLLLGVTMAVWPSAVHADAEASSDVPVTFTLSIKTSPSAKYETSETYDRADWRRAWTKAKTAELAEPSSVYTDTYIEVADEGGKRQYAMRADGVLFEAATGKTVTLSVKVRKTWRTNAAKLRKRHYGEIVDWDEAKSRLPLKAVVAVVDMETGLSFRAQRRAGSSHADVQPLTREDTAVMKQIYGGTWSWKRRAIVVVPEDGEQRVAASMHGMPHGGDGIPDNGFSGHFCIHFRGSATHGSGKTDLSHQLMVYKAAGRLSELYQAATPEQLAEYVFDALHQQDEAVLRAALQGTPSETLQTFLTWFAKIDALRIASMKPGDPHDGQVTAEVPLKVVWNGRGGGVRLESVRLLFVRENAHSPWVVTSFETGKK</sequence>
<gene>
    <name evidence="2" type="ORF">D7M11_21725</name>
</gene>
<dbReference type="RefSeq" id="WP_120749363.1">
    <property type="nucleotide sequence ID" value="NZ_RBAH01000017.1"/>
</dbReference>
<evidence type="ECO:0000313" key="2">
    <source>
        <dbReference type="EMBL" id="RKN78994.1"/>
    </source>
</evidence>
<feature type="signal peptide" evidence="1">
    <location>
        <begin position="1"/>
        <end position="34"/>
    </location>
</feature>
<comment type="caution">
    <text evidence="2">The sequence shown here is derived from an EMBL/GenBank/DDBJ whole genome shotgun (WGS) entry which is preliminary data.</text>
</comment>
<name>A0A3B0C3P2_9BACL</name>
<proteinExistence type="predicted"/>
<keyword evidence="1" id="KW-0732">Signal</keyword>
<dbReference type="AlphaFoldDB" id="A0A3B0C3P2"/>